<evidence type="ECO:0000313" key="2">
    <source>
        <dbReference type="Proteomes" id="UP000723714"/>
    </source>
</evidence>
<gene>
    <name evidence="1" type="ORF">HGO97_009980</name>
</gene>
<proteinExistence type="predicted"/>
<accession>A0ABS6D3H3</accession>
<evidence type="ECO:0000313" key="1">
    <source>
        <dbReference type="EMBL" id="MBU3876139.1"/>
    </source>
</evidence>
<dbReference type="EMBL" id="JABACJ020000007">
    <property type="protein sequence ID" value="MBU3876139.1"/>
    <property type="molecule type" value="Genomic_DNA"/>
</dbReference>
<organism evidence="1 2">
    <name type="scientific">Faecalicatena faecalis</name>
    <dbReference type="NCBI Taxonomy" id="2726362"/>
    <lineage>
        <taxon>Bacteria</taxon>
        <taxon>Bacillati</taxon>
        <taxon>Bacillota</taxon>
        <taxon>Clostridia</taxon>
        <taxon>Lachnospirales</taxon>
        <taxon>Lachnospiraceae</taxon>
        <taxon>Faecalicatena</taxon>
    </lineage>
</organism>
<comment type="caution">
    <text evidence="1">The sequence shown here is derived from an EMBL/GenBank/DDBJ whole genome shotgun (WGS) entry which is preliminary data.</text>
</comment>
<sequence>MWVDAAFSPVMTRSIPPQSNAFLIVVRRSGNRPSNSVSTGRIVSVDVRNRSFNTGRPNDMARQNRFIVTNDTLIRNRSGNPIRLSDLRPGQNVRVIHADFQTASIPPQTTAFYVQVL</sequence>
<dbReference type="RefSeq" id="WP_216241164.1">
    <property type="nucleotide sequence ID" value="NZ_JABACJ020000007.1"/>
</dbReference>
<protein>
    <submittedName>
        <fullName evidence="1">Uncharacterized protein</fullName>
    </submittedName>
</protein>
<keyword evidence="2" id="KW-1185">Reference proteome</keyword>
<dbReference type="Proteomes" id="UP000723714">
    <property type="component" value="Unassembled WGS sequence"/>
</dbReference>
<reference evidence="1 2" key="1">
    <citation type="submission" date="2021-06" db="EMBL/GenBank/DDBJ databases">
        <title>Faecalicatena sp. nov. isolated from porcine feces.</title>
        <authorList>
            <person name="Oh B.S."/>
            <person name="Lee J.H."/>
        </authorList>
    </citation>
    <scope>NUCLEOTIDE SEQUENCE [LARGE SCALE GENOMIC DNA]</scope>
    <source>
        <strain evidence="1 2">AGMB00832</strain>
    </source>
</reference>
<name>A0ABS6D3H3_9FIRM</name>